<name>A0A239Q3J9_9RHOB</name>
<accession>A0A239Q3J9</accession>
<dbReference type="EMBL" id="FZQB01000032">
    <property type="protein sequence ID" value="SNT76846.1"/>
    <property type="molecule type" value="Genomic_DNA"/>
</dbReference>
<organism evidence="2 3">
    <name type="scientific">Paracoccus seriniphilus</name>
    <dbReference type="NCBI Taxonomy" id="184748"/>
    <lineage>
        <taxon>Bacteria</taxon>
        <taxon>Pseudomonadati</taxon>
        <taxon>Pseudomonadota</taxon>
        <taxon>Alphaproteobacteria</taxon>
        <taxon>Rhodobacterales</taxon>
        <taxon>Paracoccaceae</taxon>
        <taxon>Paracoccus</taxon>
    </lineage>
</organism>
<evidence type="ECO:0000256" key="1">
    <source>
        <dbReference type="SAM" id="MobiDB-lite"/>
    </source>
</evidence>
<feature type="compositionally biased region" description="Basic residues" evidence="1">
    <location>
        <begin position="228"/>
        <end position="237"/>
    </location>
</feature>
<dbReference type="OrthoDB" id="8420894at2"/>
<protein>
    <submittedName>
        <fullName evidence="2">Uncharacterized protein</fullName>
    </submittedName>
</protein>
<proteinExistence type="predicted"/>
<gene>
    <name evidence="2" type="ORF">SAMN05444959_1324</name>
</gene>
<sequence>MTDTLVWEFDGRFDRLYIHFDVSDHFLKLDTFIKTAESARKVIDALDETFFNGSLEYELIVLPPAKGTFLSKLAIWISGGTTAVFGFLNTDVGSAYVEGLTGRTPAEWAQSFGEDHRARIDAFHVETETSENDETGLDVTEGPSEALPISADEACKEAAQIVVAMARGVLEKSPDEIQKVGMEVGALPDAVDARADFYAACIEDRDVKRVGFTPDDDFPIPRNSFPKRAQKPARKPKGKEPPELAVSIESIYVTSPNWDKEDQKTRQWKGKDQIRRDCYFVIEDAEFWHKVTHKALHVEVLDNLKVQWAFQNIDGRPKNRRVLRVLEFNGDKLADPLPPAAVRAILGQYSEYEASIGPRTLFDQ</sequence>
<evidence type="ECO:0000313" key="2">
    <source>
        <dbReference type="EMBL" id="SNT76846.1"/>
    </source>
</evidence>
<dbReference type="AlphaFoldDB" id="A0A239Q3J9"/>
<reference evidence="2 3" key="1">
    <citation type="submission" date="2017-07" db="EMBL/GenBank/DDBJ databases">
        <authorList>
            <person name="Sun Z.S."/>
            <person name="Albrecht U."/>
            <person name="Echele G."/>
            <person name="Lee C.C."/>
        </authorList>
    </citation>
    <scope>NUCLEOTIDE SEQUENCE [LARGE SCALE GENOMIC DNA]</scope>
    <source>
        <strain evidence="2 3">DSM 14827</strain>
    </source>
</reference>
<dbReference type="Proteomes" id="UP000198307">
    <property type="component" value="Unassembled WGS sequence"/>
</dbReference>
<keyword evidence="3" id="KW-1185">Reference proteome</keyword>
<evidence type="ECO:0000313" key="3">
    <source>
        <dbReference type="Proteomes" id="UP000198307"/>
    </source>
</evidence>
<dbReference type="RefSeq" id="WP_143811516.1">
    <property type="nucleotide sequence ID" value="NZ_CP067133.1"/>
</dbReference>
<feature type="region of interest" description="Disordered" evidence="1">
    <location>
        <begin position="212"/>
        <end position="241"/>
    </location>
</feature>